<dbReference type="OrthoDB" id="5112252at2"/>
<dbReference type="STRING" id="684552.SAMN04489719_1296"/>
<name>A0A1H1NKN8_9MICO</name>
<keyword evidence="2" id="KW-0732">Signal</keyword>
<evidence type="ECO:0000256" key="1">
    <source>
        <dbReference type="SAM" id="MobiDB-lite"/>
    </source>
</evidence>
<feature type="chain" id="PRO_5039302367" evidence="2">
    <location>
        <begin position="24"/>
        <end position="300"/>
    </location>
</feature>
<evidence type="ECO:0000313" key="4">
    <source>
        <dbReference type="Proteomes" id="UP000199649"/>
    </source>
</evidence>
<organism evidence="3 4">
    <name type="scientific">Agrococcus carbonis</name>
    <dbReference type="NCBI Taxonomy" id="684552"/>
    <lineage>
        <taxon>Bacteria</taxon>
        <taxon>Bacillati</taxon>
        <taxon>Actinomycetota</taxon>
        <taxon>Actinomycetes</taxon>
        <taxon>Micrococcales</taxon>
        <taxon>Microbacteriaceae</taxon>
        <taxon>Agrococcus</taxon>
    </lineage>
</organism>
<evidence type="ECO:0000313" key="3">
    <source>
        <dbReference type="EMBL" id="SDR99574.1"/>
    </source>
</evidence>
<reference evidence="4" key="1">
    <citation type="submission" date="2016-10" db="EMBL/GenBank/DDBJ databases">
        <authorList>
            <person name="Varghese N."/>
            <person name="Submissions S."/>
        </authorList>
    </citation>
    <scope>NUCLEOTIDE SEQUENCE [LARGE SCALE GENOMIC DNA]</scope>
    <source>
        <strain evidence="4">DSM 22965</strain>
    </source>
</reference>
<dbReference type="RefSeq" id="WP_092666251.1">
    <property type="nucleotide sequence ID" value="NZ_LT629734.1"/>
</dbReference>
<protein>
    <submittedName>
        <fullName evidence="3">Uncharacterized protein</fullName>
    </submittedName>
</protein>
<sequence>MRASTTGRAASAAAILTIGALLAACAQAPEEPAAPPTPTSSTTAADPTETEPMPTAQTTAVSAPATESEAPEPTTASVTPPVIDGSPSATPAASVPAARSQPNDEEPEPAPALETPPPSPVAPGTYTTQNGSATFTVPAGWSGTDRSWPTLDPDTGAPTWINIVDLVGPGVALTYLDTPQFGGSWSYDAELWEAVDARPVGDGDVAQSFWRVSQGRYIPHVALTYLQGPNDWGFDEGSVNSPTWYGESRSNYRFEATFEGRPSFGTEAEVVTFLRSAPAVAALDVVASVRLTGVDGFTMP</sequence>
<dbReference type="AlphaFoldDB" id="A0A1H1NKN8"/>
<keyword evidence="4" id="KW-1185">Reference proteome</keyword>
<dbReference type="EMBL" id="LT629734">
    <property type="protein sequence ID" value="SDR99574.1"/>
    <property type="molecule type" value="Genomic_DNA"/>
</dbReference>
<evidence type="ECO:0000256" key="2">
    <source>
        <dbReference type="SAM" id="SignalP"/>
    </source>
</evidence>
<feature type="compositionally biased region" description="Polar residues" evidence="1">
    <location>
        <begin position="125"/>
        <end position="135"/>
    </location>
</feature>
<accession>A0A1H1NKN8</accession>
<feature type="compositionally biased region" description="Low complexity" evidence="1">
    <location>
        <begin position="86"/>
        <end position="98"/>
    </location>
</feature>
<dbReference type="Proteomes" id="UP000199649">
    <property type="component" value="Chromosome I"/>
</dbReference>
<feature type="region of interest" description="Disordered" evidence="1">
    <location>
        <begin position="28"/>
        <end position="153"/>
    </location>
</feature>
<feature type="signal peptide" evidence="2">
    <location>
        <begin position="1"/>
        <end position="23"/>
    </location>
</feature>
<dbReference type="PROSITE" id="PS51257">
    <property type="entry name" value="PROKAR_LIPOPROTEIN"/>
    <property type="match status" value="1"/>
</dbReference>
<gene>
    <name evidence="3" type="ORF">SAMN04489719_1296</name>
</gene>
<proteinExistence type="predicted"/>
<feature type="compositionally biased region" description="Low complexity" evidence="1">
    <location>
        <begin position="39"/>
        <end position="56"/>
    </location>
</feature>